<organism evidence="2 3">
    <name type="scientific">Meloidogyne hapla</name>
    <name type="common">Root-knot nematode worm</name>
    <dbReference type="NCBI Taxonomy" id="6305"/>
    <lineage>
        <taxon>Eukaryota</taxon>
        <taxon>Metazoa</taxon>
        <taxon>Ecdysozoa</taxon>
        <taxon>Nematoda</taxon>
        <taxon>Chromadorea</taxon>
        <taxon>Rhabditida</taxon>
        <taxon>Tylenchina</taxon>
        <taxon>Tylenchomorpha</taxon>
        <taxon>Tylenchoidea</taxon>
        <taxon>Meloidogynidae</taxon>
        <taxon>Meloidogyninae</taxon>
        <taxon>Meloidogyne</taxon>
    </lineage>
</organism>
<dbReference type="Proteomes" id="UP000095281">
    <property type="component" value="Unplaced"/>
</dbReference>
<dbReference type="InterPro" id="IPR041677">
    <property type="entry name" value="DNA2/NAM7_AAA_11"/>
</dbReference>
<name>A0A1I8BPW4_MELHA</name>
<reference evidence="3" key="1">
    <citation type="submission" date="2016-11" db="UniProtKB">
        <authorList>
            <consortium name="WormBaseParasite"/>
        </authorList>
    </citation>
    <scope>IDENTIFICATION</scope>
</reference>
<dbReference type="Gene3D" id="3.40.50.300">
    <property type="entry name" value="P-loop containing nucleotide triphosphate hydrolases"/>
    <property type="match status" value="1"/>
</dbReference>
<dbReference type="InterPro" id="IPR050534">
    <property type="entry name" value="Coronavir_polyprotein_1ab"/>
</dbReference>
<keyword evidence="2" id="KW-1185">Reference proteome</keyword>
<dbReference type="InterPro" id="IPR027417">
    <property type="entry name" value="P-loop_NTPase"/>
</dbReference>
<dbReference type="AlphaFoldDB" id="A0A1I8BPW4"/>
<dbReference type="PANTHER" id="PTHR43788">
    <property type="entry name" value="DNA2/NAM7 HELICASE FAMILY MEMBER"/>
    <property type="match status" value="1"/>
</dbReference>
<dbReference type="Pfam" id="PF13086">
    <property type="entry name" value="AAA_11"/>
    <property type="match status" value="1"/>
</dbReference>
<evidence type="ECO:0000313" key="2">
    <source>
        <dbReference type="Proteomes" id="UP000095281"/>
    </source>
</evidence>
<sequence length="543" mass="62777">MLYAFKCKQMPNFGDDPDISKLMPLHKNYDSSQLTALSALLNKNRPIVAVHGAAGTGKTLLLAQYLDIILKSDEYKNMPIAVISPSTSSLYRIIDFYCSIASKEILKEIPFIIMREFDSSASIFSLKNPNVQQLVKLASFQNFKRIYSEEVLNICEELDFKKSKDGLRSQKISSLIQHMQSLKHNELYDFIQKRRIVFLTFSPTKFQLLERIGIKFGGVIIDNAERINESESWQTILKTSSFVRLFGDYHQFIKPSSIEQLKLNYNKSLLQKLDEDFGDSNVNFHLNRQYTANSTIRAWGDSVLYKEKKAIPADKYVEEMNLNEILMPNLKNKTPKLITEPLVLVDTSKLEGEWKESMFETEKVDTFGSKYDYQNYRNWGMALIAAQHINLLLQNGINPNEIAHPLSSVPHHRISYEIFGTLWPYNVNKFIRIFTSHQSRLCGTHFSVNIRAFLDNQFVFQENDYQRLLASLNFTLSRANRQFMLISDIKNLENNCVPKLKEMLECFRSTGGIIVGPNDIFPLKNGQFEEIKNLVKKKLKMFK</sequence>
<dbReference type="PANTHER" id="PTHR43788:SF8">
    <property type="entry name" value="DNA-BINDING PROTEIN SMUBP-2"/>
    <property type="match status" value="1"/>
</dbReference>
<protein>
    <submittedName>
        <fullName evidence="3">AAA_11 domain-containing protein</fullName>
    </submittedName>
</protein>
<accession>A0A1I8BPW4</accession>
<feature type="domain" description="DNA2/NAM7 helicase helicase" evidence="1">
    <location>
        <begin position="29"/>
        <end position="251"/>
    </location>
</feature>
<dbReference type="SUPFAM" id="SSF52540">
    <property type="entry name" value="P-loop containing nucleoside triphosphate hydrolases"/>
    <property type="match status" value="1"/>
</dbReference>
<proteinExistence type="predicted"/>
<dbReference type="GO" id="GO:0043139">
    <property type="term" value="F:5'-3' DNA helicase activity"/>
    <property type="evidence" value="ECO:0007669"/>
    <property type="project" value="TreeGrafter"/>
</dbReference>
<evidence type="ECO:0000259" key="1">
    <source>
        <dbReference type="Pfam" id="PF13086"/>
    </source>
</evidence>
<dbReference type="WBParaSite" id="MhA1_Contig40.frz3.gene2">
    <property type="protein sequence ID" value="MhA1_Contig40.frz3.gene2"/>
    <property type="gene ID" value="MhA1_Contig40.frz3.gene2"/>
</dbReference>
<evidence type="ECO:0000313" key="3">
    <source>
        <dbReference type="WBParaSite" id="MhA1_Contig40.frz3.gene2"/>
    </source>
</evidence>